<evidence type="ECO:0000313" key="1">
    <source>
        <dbReference type="EMBL" id="EOH97530.1"/>
    </source>
</evidence>
<dbReference type="Proteomes" id="UP000013782">
    <property type="component" value="Unassembled WGS sequence"/>
</dbReference>
<dbReference type="HOGENOM" id="CLU_1892979_0_0_9"/>
<gene>
    <name evidence="1" type="ORF">UAU_00198</name>
</gene>
<protein>
    <submittedName>
        <fullName evidence="1">Uncharacterized protein</fullName>
    </submittedName>
</protein>
<comment type="caution">
    <text evidence="1">The sequence shown here is derived from an EMBL/GenBank/DDBJ whole genome shotgun (WGS) entry which is preliminary data.</text>
</comment>
<accession>R2SQL4</accession>
<name>R2SQL4_9ENTE</name>
<keyword evidence="2" id="KW-1185">Reference proteome</keyword>
<sequence length="134" mass="15291">MEKLMLATEDIFLDTTNSEPCMAAECAKLVEYLRRRNFETGLVLLDDSKKIDDSVEEAINLHITVEEIFDKQTFPHHTKYFLDNSPERLEKAADKGFIPVLITEDSKENVAFNCSTFPSVSDFHLSLIQANFEA</sequence>
<proteinExistence type="predicted"/>
<dbReference type="AlphaFoldDB" id="R2SQL4"/>
<evidence type="ECO:0000313" key="2">
    <source>
        <dbReference type="Proteomes" id="UP000013782"/>
    </source>
</evidence>
<organism evidence="1 2">
    <name type="scientific">Enterococcus pallens ATCC BAA-351</name>
    <dbReference type="NCBI Taxonomy" id="1158607"/>
    <lineage>
        <taxon>Bacteria</taxon>
        <taxon>Bacillati</taxon>
        <taxon>Bacillota</taxon>
        <taxon>Bacilli</taxon>
        <taxon>Lactobacillales</taxon>
        <taxon>Enterococcaceae</taxon>
        <taxon>Enterococcus</taxon>
    </lineage>
</organism>
<dbReference type="PATRIC" id="fig|1158607.3.peg.198"/>
<reference evidence="1 2" key="1">
    <citation type="submission" date="2013-02" db="EMBL/GenBank/DDBJ databases">
        <title>The Genome Sequence of Enterococcus pallens BAA-351.</title>
        <authorList>
            <consortium name="The Broad Institute Genome Sequencing Platform"/>
            <consortium name="The Broad Institute Genome Sequencing Center for Infectious Disease"/>
            <person name="Earl A.M."/>
            <person name="Gilmore M.S."/>
            <person name="Lebreton F."/>
            <person name="Walker B."/>
            <person name="Young S.K."/>
            <person name="Zeng Q."/>
            <person name="Gargeya S."/>
            <person name="Fitzgerald M."/>
            <person name="Haas B."/>
            <person name="Abouelleil A."/>
            <person name="Alvarado L."/>
            <person name="Arachchi H.M."/>
            <person name="Berlin A.M."/>
            <person name="Chapman S.B."/>
            <person name="Dewar J."/>
            <person name="Goldberg J."/>
            <person name="Griggs A."/>
            <person name="Gujja S."/>
            <person name="Hansen M."/>
            <person name="Howarth C."/>
            <person name="Imamovic A."/>
            <person name="Larimer J."/>
            <person name="McCowan C."/>
            <person name="Murphy C."/>
            <person name="Neiman D."/>
            <person name="Pearson M."/>
            <person name="Priest M."/>
            <person name="Roberts A."/>
            <person name="Saif S."/>
            <person name="Shea T."/>
            <person name="Sisk P."/>
            <person name="Sykes S."/>
            <person name="Wortman J."/>
            <person name="Nusbaum C."/>
            <person name="Birren B."/>
        </authorList>
    </citation>
    <scope>NUCLEOTIDE SEQUENCE [LARGE SCALE GENOMIC DNA]</scope>
    <source>
        <strain evidence="1 2">ATCC BAA-351</strain>
    </source>
</reference>
<dbReference type="OrthoDB" id="9969930at2"/>
<dbReference type="RefSeq" id="WP_010755263.1">
    <property type="nucleotide sequence ID" value="NZ_ASWD01000002.1"/>
</dbReference>
<dbReference type="STRING" id="160454.RV10_GL002207"/>
<dbReference type="EMBL" id="AJAQ01000001">
    <property type="protein sequence ID" value="EOH97530.1"/>
    <property type="molecule type" value="Genomic_DNA"/>
</dbReference>